<dbReference type="PANTHER" id="PTHR33116">
    <property type="entry name" value="REVERSE TRANSCRIPTASE ZINC-BINDING DOMAIN-CONTAINING PROTEIN-RELATED-RELATED"/>
    <property type="match status" value="1"/>
</dbReference>
<name>A0A8J5WYZ6_ZIZPA</name>
<reference evidence="1" key="2">
    <citation type="submission" date="2021-02" db="EMBL/GenBank/DDBJ databases">
        <authorList>
            <person name="Kimball J.A."/>
            <person name="Haas M.W."/>
            <person name="Macchietto M."/>
            <person name="Kono T."/>
            <person name="Duquette J."/>
            <person name="Shao M."/>
        </authorList>
    </citation>
    <scope>NUCLEOTIDE SEQUENCE</scope>
    <source>
        <tissue evidence="1">Fresh leaf tissue</tissue>
    </source>
</reference>
<accession>A0A8J5WYZ6</accession>
<reference evidence="1" key="1">
    <citation type="journal article" date="2021" name="bioRxiv">
        <title>Whole Genome Assembly and Annotation of Northern Wild Rice, Zizania palustris L., Supports a Whole Genome Duplication in the Zizania Genus.</title>
        <authorList>
            <person name="Haas M."/>
            <person name="Kono T."/>
            <person name="Macchietto M."/>
            <person name="Millas R."/>
            <person name="McGilp L."/>
            <person name="Shao M."/>
            <person name="Duquette J."/>
            <person name="Hirsch C.N."/>
            <person name="Kimball J."/>
        </authorList>
    </citation>
    <scope>NUCLEOTIDE SEQUENCE</scope>
    <source>
        <tissue evidence="1">Fresh leaf tissue</tissue>
    </source>
</reference>
<evidence type="ECO:0000313" key="1">
    <source>
        <dbReference type="EMBL" id="KAG8098430.1"/>
    </source>
</evidence>
<dbReference type="PANTHER" id="PTHR33116:SF87">
    <property type="entry name" value="OS01G0158850 PROTEIN"/>
    <property type="match status" value="1"/>
</dbReference>
<dbReference type="AlphaFoldDB" id="A0A8J5WYZ6"/>
<protein>
    <submittedName>
        <fullName evidence="1">Uncharacterized protein</fullName>
    </submittedName>
</protein>
<dbReference type="OrthoDB" id="689430at2759"/>
<gene>
    <name evidence="1" type="ORF">GUJ93_ZPchr0013g36102</name>
</gene>
<evidence type="ECO:0000313" key="2">
    <source>
        <dbReference type="Proteomes" id="UP000729402"/>
    </source>
</evidence>
<dbReference type="Proteomes" id="UP000729402">
    <property type="component" value="Unassembled WGS sequence"/>
</dbReference>
<keyword evidence="2" id="KW-1185">Reference proteome</keyword>
<organism evidence="1 2">
    <name type="scientific">Zizania palustris</name>
    <name type="common">Northern wild rice</name>
    <dbReference type="NCBI Taxonomy" id="103762"/>
    <lineage>
        <taxon>Eukaryota</taxon>
        <taxon>Viridiplantae</taxon>
        <taxon>Streptophyta</taxon>
        <taxon>Embryophyta</taxon>
        <taxon>Tracheophyta</taxon>
        <taxon>Spermatophyta</taxon>
        <taxon>Magnoliopsida</taxon>
        <taxon>Liliopsida</taxon>
        <taxon>Poales</taxon>
        <taxon>Poaceae</taxon>
        <taxon>BOP clade</taxon>
        <taxon>Oryzoideae</taxon>
        <taxon>Oryzeae</taxon>
        <taxon>Zizaniinae</taxon>
        <taxon>Zizania</taxon>
    </lineage>
</organism>
<sequence>MLMDAGLGFEYKAKLLELQCPRHQEHDLEAGTFDCNLKAFPFTYLGLPLGTHKPKFRDLGSLMDKVERRLSHTTLWLSMAGKLQIVNSVFSALPTYAMCTFKLLIKVINHINRARRHCLWRGYNSGSTSHPRMAWKLVCKPKRKGGLGVVNLRTQNSALLKHIQKFFSSHDIPWVRLVWHHYHSLRIAPHLAPPKGSHWWKDVLQLSTFFRGIARPILGNSASAAFWEDCWHIGPLKIAFPRLFSFSKRSDCSVKSFLGQDHLEDNFNLPLSQDALQEFYLLRRHYGQHYSPTAHPGYLDLHLGVSRLLFQKILRSSIQESPVSCGFCLALEGKVLQQIKSLLLVTSFGQTAY</sequence>
<proteinExistence type="predicted"/>
<dbReference type="EMBL" id="JAAALK010000079">
    <property type="protein sequence ID" value="KAG8098430.1"/>
    <property type="molecule type" value="Genomic_DNA"/>
</dbReference>
<comment type="caution">
    <text evidence="1">The sequence shown here is derived from an EMBL/GenBank/DDBJ whole genome shotgun (WGS) entry which is preliminary data.</text>
</comment>